<dbReference type="RefSeq" id="WP_040038835.1">
    <property type="nucleotide sequence ID" value="NZ_JWJG01000028.1"/>
</dbReference>
<gene>
    <name evidence="2" type="ORF">TSA66_02290</name>
</gene>
<name>A0A0C2BIX3_9BURK</name>
<keyword evidence="3" id="KW-1185">Reference proteome</keyword>
<evidence type="ECO:0000256" key="1">
    <source>
        <dbReference type="SAM" id="MobiDB-lite"/>
    </source>
</evidence>
<protein>
    <submittedName>
        <fullName evidence="2">Uncharacterized protein</fullName>
    </submittedName>
</protein>
<feature type="compositionally biased region" description="Basic and acidic residues" evidence="1">
    <location>
        <begin position="1"/>
        <end position="14"/>
    </location>
</feature>
<proteinExistence type="predicted"/>
<dbReference type="OrthoDB" id="5959149at2"/>
<accession>A0A0C2BIX3</accession>
<feature type="region of interest" description="Disordered" evidence="1">
    <location>
        <begin position="1"/>
        <end position="62"/>
    </location>
</feature>
<feature type="compositionally biased region" description="Basic residues" evidence="1">
    <location>
        <begin position="30"/>
        <end position="41"/>
    </location>
</feature>
<comment type="caution">
    <text evidence="2">The sequence shown here is derived from an EMBL/GenBank/DDBJ whole genome shotgun (WGS) entry which is preliminary data.</text>
</comment>
<sequence>MSADRKSNQAEPKRGRGRPRLPNALTPAQRAKRYRDNKRARLAAAPSAPPSRVQPVDGGTEHTAEELLAENSRLVAALETARIRINDLSGALEFFVAARAKNKRISAEQLKGLHALLALGNPLIDSLFP</sequence>
<evidence type="ECO:0000313" key="3">
    <source>
        <dbReference type="Proteomes" id="UP000031572"/>
    </source>
</evidence>
<evidence type="ECO:0000313" key="2">
    <source>
        <dbReference type="EMBL" id="KIF79924.1"/>
    </source>
</evidence>
<organism evidence="2 3">
    <name type="scientific">Noviherbaspirillum autotrophicum</name>
    <dbReference type="NCBI Taxonomy" id="709839"/>
    <lineage>
        <taxon>Bacteria</taxon>
        <taxon>Pseudomonadati</taxon>
        <taxon>Pseudomonadota</taxon>
        <taxon>Betaproteobacteria</taxon>
        <taxon>Burkholderiales</taxon>
        <taxon>Oxalobacteraceae</taxon>
        <taxon>Noviherbaspirillum</taxon>
    </lineage>
</organism>
<dbReference type="Proteomes" id="UP000031572">
    <property type="component" value="Unassembled WGS sequence"/>
</dbReference>
<reference evidence="2 3" key="1">
    <citation type="submission" date="2014-12" db="EMBL/GenBank/DDBJ databases">
        <title>Denitrispirillum autotrophicum gen. nov., sp. nov., Denitrifying, Facultatively Autotrophic Bacteria Isolated from Rice Paddy Soil.</title>
        <authorList>
            <person name="Ishii S."/>
            <person name="Ashida N."/>
            <person name="Ohno H."/>
            <person name="Otsuka S."/>
            <person name="Yokota A."/>
            <person name="Senoo K."/>
        </authorList>
    </citation>
    <scope>NUCLEOTIDE SEQUENCE [LARGE SCALE GENOMIC DNA]</scope>
    <source>
        <strain evidence="2 3">TSA66</strain>
    </source>
</reference>
<dbReference type="AlphaFoldDB" id="A0A0C2BIX3"/>
<dbReference type="EMBL" id="JWJG01000028">
    <property type="protein sequence ID" value="KIF79924.1"/>
    <property type="molecule type" value="Genomic_DNA"/>
</dbReference>